<dbReference type="Pfam" id="PF01593">
    <property type="entry name" value="Amino_oxidase"/>
    <property type="match status" value="3"/>
</dbReference>
<name>D8LF22_ECTSI</name>
<dbReference type="EMBL" id="FN649736">
    <property type="protein sequence ID" value="CBN79842.1"/>
    <property type="molecule type" value="Genomic_DNA"/>
</dbReference>
<evidence type="ECO:0000313" key="2">
    <source>
        <dbReference type="EMBL" id="CBN79842.1"/>
    </source>
</evidence>
<protein>
    <submittedName>
        <fullName evidence="2">Amine oxidase-like protein</fullName>
    </submittedName>
</protein>
<feature type="domain" description="Amine oxidase" evidence="1">
    <location>
        <begin position="136"/>
        <end position="315"/>
    </location>
</feature>
<dbReference type="PANTHER" id="PTHR10742:SF418">
    <property type="entry name" value="AMINE OXIDASE DOMAIN-CONTAINING PROTEIN"/>
    <property type="match status" value="1"/>
</dbReference>
<sequence length="462" mass="49374">MYSCSGVETINSDKPRVILLGGGLAGLRCAQQLVTEHGLSTENIVLLEASTRIGGRIRTDKSFIEGFSLDLGAELLHGDQTSLYRLAEEKGWKMEELISLAQGDGGPLPADSNDGYANTVGAALEDTSLAGTCYVEHEWDVDGDRTFVLQGSLGQVVDELSAGLESCIQTDWPVSKVEFTASGLATVTCRDGRIEQGTHVVSALPLSVLQDGDVEFVPPLPEAKLAAFQHMGLCSIVKVILKFDRRVLPPLLHGCICSESFIPEFWFRHLPNLPEGGYTMLAVGFAAGPRADAVTSVKPKEALKKALDQLDDMFRGRKWLEGGGCTGKGDWEETVEVHTGIAPEHCEPRRETSVSGGQGEGTLAELPSSAYVGGLVHDWVKDEPFVRGGYCYPRIGFDETTHAHLAASVNGTLFFAGEHTNTPTGTTVHAAIDSGDRAASGVLQAVQRAQKERASGTAAQIP</sequence>
<dbReference type="EMBL" id="FN648000">
    <property type="protein sequence ID" value="CBN79842.1"/>
    <property type="molecule type" value="Genomic_DNA"/>
</dbReference>
<dbReference type="eggNOG" id="KOG0029">
    <property type="taxonomic scope" value="Eukaryota"/>
</dbReference>
<dbReference type="Gene3D" id="3.50.50.60">
    <property type="entry name" value="FAD/NAD(P)-binding domain"/>
    <property type="match status" value="3"/>
</dbReference>
<proteinExistence type="predicted"/>
<keyword evidence="3" id="KW-1185">Reference proteome</keyword>
<evidence type="ECO:0000313" key="3">
    <source>
        <dbReference type="Proteomes" id="UP000002630"/>
    </source>
</evidence>
<dbReference type="PANTHER" id="PTHR10742">
    <property type="entry name" value="FLAVIN MONOAMINE OXIDASE"/>
    <property type="match status" value="1"/>
</dbReference>
<dbReference type="InterPro" id="IPR002937">
    <property type="entry name" value="Amino_oxidase"/>
</dbReference>
<dbReference type="OrthoDB" id="5046242at2759"/>
<dbReference type="STRING" id="2880.D8LF22"/>
<dbReference type="AlphaFoldDB" id="D8LF22"/>
<gene>
    <name evidence="2" type="primary">AOX</name>
    <name evidence="2" type="ORF">Esi_0014_0196</name>
</gene>
<evidence type="ECO:0000259" key="1">
    <source>
        <dbReference type="Pfam" id="PF01593"/>
    </source>
</evidence>
<dbReference type="InterPro" id="IPR050281">
    <property type="entry name" value="Flavin_monoamine_oxidase"/>
</dbReference>
<accession>D8LF22</accession>
<feature type="domain" description="Amine oxidase" evidence="1">
    <location>
        <begin position="24"/>
        <end position="91"/>
    </location>
</feature>
<dbReference type="Gene3D" id="3.90.660.10">
    <property type="match status" value="1"/>
</dbReference>
<feature type="domain" description="Amine oxidase" evidence="1">
    <location>
        <begin position="374"/>
        <end position="443"/>
    </location>
</feature>
<dbReference type="GO" id="GO:0016491">
    <property type="term" value="F:oxidoreductase activity"/>
    <property type="evidence" value="ECO:0007669"/>
    <property type="project" value="InterPro"/>
</dbReference>
<organism evidence="2 3">
    <name type="scientific">Ectocarpus siliculosus</name>
    <name type="common">Brown alga</name>
    <name type="synonym">Conferva siliculosa</name>
    <dbReference type="NCBI Taxonomy" id="2880"/>
    <lineage>
        <taxon>Eukaryota</taxon>
        <taxon>Sar</taxon>
        <taxon>Stramenopiles</taxon>
        <taxon>Ochrophyta</taxon>
        <taxon>PX clade</taxon>
        <taxon>Phaeophyceae</taxon>
        <taxon>Ectocarpales</taxon>
        <taxon>Ectocarpaceae</taxon>
        <taxon>Ectocarpus</taxon>
    </lineage>
</organism>
<dbReference type="InParanoid" id="D8LF22"/>
<dbReference type="SUPFAM" id="SSF51905">
    <property type="entry name" value="FAD/NAD(P)-binding domain"/>
    <property type="match status" value="1"/>
</dbReference>
<dbReference type="Proteomes" id="UP000002630">
    <property type="component" value="Linkage Group LG11"/>
</dbReference>
<dbReference type="InterPro" id="IPR036188">
    <property type="entry name" value="FAD/NAD-bd_sf"/>
</dbReference>
<reference evidence="2 3" key="1">
    <citation type="journal article" date="2010" name="Nature">
        <title>The Ectocarpus genome and the independent evolution of multicellularity in brown algae.</title>
        <authorList>
            <person name="Cock J.M."/>
            <person name="Sterck L."/>
            <person name="Rouze P."/>
            <person name="Scornet D."/>
            <person name="Allen A.E."/>
            <person name="Amoutzias G."/>
            <person name="Anthouard V."/>
            <person name="Artiguenave F."/>
            <person name="Aury J.M."/>
            <person name="Badger J.H."/>
            <person name="Beszteri B."/>
            <person name="Billiau K."/>
            <person name="Bonnet E."/>
            <person name="Bothwell J.H."/>
            <person name="Bowler C."/>
            <person name="Boyen C."/>
            <person name="Brownlee C."/>
            <person name="Carrano C.J."/>
            <person name="Charrier B."/>
            <person name="Cho G.Y."/>
            <person name="Coelho S.M."/>
            <person name="Collen J."/>
            <person name="Corre E."/>
            <person name="Da Silva C."/>
            <person name="Delage L."/>
            <person name="Delaroque N."/>
            <person name="Dittami S.M."/>
            <person name="Doulbeau S."/>
            <person name="Elias M."/>
            <person name="Farnham G."/>
            <person name="Gachon C.M."/>
            <person name="Gschloessl B."/>
            <person name="Heesch S."/>
            <person name="Jabbari K."/>
            <person name="Jubin C."/>
            <person name="Kawai H."/>
            <person name="Kimura K."/>
            <person name="Kloareg B."/>
            <person name="Kupper F.C."/>
            <person name="Lang D."/>
            <person name="Le Bail A."/>
            <person name="Leblanc C."/>
            <person name="Lerouge P."/>
            <person name="Lohr M."/>
            <person name="Lopez P.J."/>
            <person name="Martens C."/>
            <person name="Maumus F."/>
            <person name="Michel G."/>
            <person name="Miranda-Saavedra D."/>
            <person name="Morales J."/>
            <person name="Moreau H."/>
            <person name="Motomura T."/>
            <person name="Nagasato C."/>
            <person name="Napoli C.A."/>
            <person name="Nelson D.R."/>
            <person name="Nyvall-Collen P."/>
            <person name="Peters A.F."/>
            <person name="Pommier C."/>
            <person name="Potin P."/>
            <person name="Poulain J."/>
            <person name="Quesneville H."/>
            <person name="Read B."/>
            <person name="Rensing S.A."/>
            <person name="Ritter A."/>
            <person name="Rousvoal S."/>
            <person name="Samanta M."/>
            <person name="Samson G."/>
            <person name="Schroeder D.C."/>
            <person name="Segurens B."/>
            <person name="Strittmatter M."/>
            <person name="Tonon T."/>
            <person name="Tregear J.W."/>
            <person name="Valentin K."/>
            <person name="von Dassow P."/>
            <person name="Yamagishi T."/>
            <person name="Van de Peer Y."/>
            <person name="Wincker P."/>
        </authorList>
    </citation>
    <scope>NUCLEOTIDE SEQUENCE [LARGE SCALE GENOMIC DNA]</scope>
    <source>
        <strain evidence="3">Ec32 / CCAP1310/4</strain>
    </source>
</reference>
<dbReference type="OMA" id="GRIKTCW"/>